<keyword evidence="2" id="KW-1185">Reference proteome</keyword>
<dbReference type="Proteomes" id="UP001501469">
    <property type="component" value="Unassembled WGS sequence"/>
</dbReference>
<reference evidence="2" key="1">
    <citation type="journal article" date="2019" name="Int. J. Syst. Evol. Microbiol.">
        <title>The Global Catalogue of Microorganisms (GCM) 10K type strain sequencing project: providing services to taxonomists for standard genome sequencing and annotation.</title>
        <authorList>
            <consortium name="The Broad Institute Genomics Platform"/>
            <consortium name="The Broad Institute Genome Sequencing Center for Infectious Disease"/>
            <person name="Wu L."/>
            <person name="Ma J."/>
        </authorList>
    </citation>
    <scope>NUCLEOTIDE SEQUENCE [LARGE SCALE GENOMIC DNA]</scope>
    <source>
        <strain evidence="2">JCM 17225</strain>
    </source>
</reference>
<protein>
    <recommendedName>
        <fullName evidence="3">Outer membrane protein beta-barrel domain-containing protein</fullName>
    </recommendedName>
</protein>
<sequence length="205" mass="22480">MQRILRGVLPVFLVGVQLHARGQQHTSADPLKPEVEKVLTSALLNYRGGAVQQERGLGPQSTFLAGVGAHFSSYSTNSPPLFGSRFINVTDKYFGRHYTTSGWTPYVFAEFRVYTTLDKRAVHGRDTRANSSNYWALAGEVPFASGNLINVPNLELAYPVGVKYGVRRPLGTALYIEGSLGGFLKISRSQQSLSPRLDVALGLHQ</sequence>
<comment type="caution">
    <text evidence="1">The sequence shown here is derived from an EMBL/GenBank/DDBJ whole genome shotgun (WGS) entry which is preliminary data.</text>
</comment>
<proteinExistence type="predicted"/>
<gene>
    <name evidence="1" type="ORF">GCM10022409_02410</name>
</gene>
<evidence type="ECO:0000313" key="2">
    <source>
        <dbReference type="Proteomes" id="UP001501469"/>
    </source>
</evidence>
<organism evidence="1 2">
    <name type="scientific">Hymenobacter glaciei</name>
    <dbReference type="NCBI Taxonomy" id="877209"/>
    <lineage>
        <taxon>Bacteria</taxon>
        <taxon>Pseudomonadati</taxon>
        <taxon>Bacteroidota</taxon>
        <taxon>Cytophagia</taxon>
        <taxon>Cytophagales</taxon>
        <taxon>Hymenobacteraceae</taxon>
        <taxon>Hymenobacter</taxon>
    </lineage>
</organism>
<name>A0ABP7T7W1_9BACT</name>
<accession>A0ABP7T7W1</accession>
<evidence type="ECO:0000313" key="1">
    <source>
        <dbReference type="EMBL" id="GAA4022224.1"/>
    </source>
</evidence>
<dbReference type="EMBL" id="BAABDK010000001">
    <property type="protein sequence ID" value="GAA4022224.1"/>
    <property type="molecule type" value="Genomic_DNA"/>
</dbReference>
<evidence type="ECO:0008006" key="3">
    <source>
        <dbReference type="Google" id="ProtNLM"/>
    </source>
</evidence>
<dbReference type="RefSeq" id="WP_345049314.1">
    <property type="nucleotide sequence ID" value="NZ_BAABDK010000001.1"/>
</dbReference>